<dbReference type="Pfam" id="PF07791">
    <property type="entry name" value="Imm11"/>
    <property type="match status" value="1"/>
</dbReference>
<evidence type="ECO:0000313" key="3">
    <source>
        <dbReference type="Proteomes" id="UP000037697"/>
    </source>
</evidence>
<proteinExistence type="predicted"/>
<dbReference type="Proteomes" id="UP000037697">
    <property type="component" value="Unassembled WGS sequence"/>
</dbReference>
<feature type="domain" description="Immunity MXAN-0049 protein" evidence="1">
    <location>
        <begin position="61"/>
        <end position="166"/>
    </location>
</feature>
<name>A0AAW3IWM4_VIBPH</name>
<protein>
    <recommendedName>
        <fullName evidence="1">Immunity MXAN-0049 protein domain-containing protein</fullName>
    </recommendedName>
</protein>
<reference evidence="2 3" key="1">
    <citation type="submission" date="2015-07" db="EMBL/GenBank/DDBJ databases">
        <title>Foodborne Vibrio parahaemolyticus Isolates.</title>
        <authorList>
            <person name="Ronholm J."/>
            <person name="Petronella N."/>
            <person name="Kenwell R."/>
            <person name="Banerjee S."/>
        </authorList>
    </citation>
    <scope>NUCLEOTIDE SEQUENCE [LARGE SCALE GENOMIC DNA]</scope>
    <source>
        <strain evidence="2 3">HS-06-05</strain>
    </source>
</reference>
<gene>
    <name evidence="2" type="ORF">ACX05_15340</name>
</gene>
<evidence type="ECO:0000259" key="1">
    <source>
        <dbReference type="Pfam" id="PF07791"/>
    </source>
</evidence>
<dbReference type="InterPro" id="IPR012433">
    <property type="entry name" value="Imm11"/>
</dbReference>
<accession>A0AAW3IWM4</accession>
<organism evidence="2 3">
    <name type="scientific">Vibrio parahaemolyticus</name>
    <dbReference type="NCBI Taxonomy" id="670"/>
    <lineage>
        <taxon>Bacteria</taxon>
        <taxon>Pseudomonadati</taxon>
        <taxon>Pseudomonadota</taxon>
        <taxon>Gammaproteobacteria</taxon>
        <taxon>Vibrionales</taxon>
        <taxon>Vibrionaceae</taxon>
        <taxon>Vibrio</taxon>
    </lineage>
</organism>
<dbReference type="AlphaFoldDB" id="A0AAW3IWM4"/>
<evidence type="ECO:0000313" key="2">
    <source>
        <dbReference type="EMBL" id="KOY30842.1"/>
    </source>
</evidence>
<comment type="caution">
    <text evidence="2">The sequence shown here is derived from an EMBL/GenBank/DDBJ whole genome shotgun (WGS) entry which is preliminary data.</text>
</comment>
<dbReference type="EMBL" id="LIRS01000086">
    <property type="protein sequence ID" value="KOY30842.1"/>
    <property type="molecule type" value="Genomic_DNA"/>
</dbReference>
<dbReference type="RefSeq" id="WP_025626839.1">
    <property type="nucleotide sequence ID" value="NZ_CANUIE010000040.1"/>
</dbReference>
<sequence length="191" mass="21402">MYFALISEDYYASSTNFTPVDNRESMYSTNIYHPSSSENPIIWQDLEGGSINSVGPIVDCGDLSVSANFAQILMSFDPYGIEVYPSLLKADNGVTEGRYLIAVNNVIDVLDEEKSIIKTSPRSGKKLVHVLYLSEEKLKSIPLNKRIAFRVKGAETVMFFCEEFFNEVGSLSEFDVLRKAKVSTLDRAPKF</sequence>